<dbReference type="OrthoDB" id="272703at2759"/>
<feature type="compositionally biased region" description="Basic and acidic residues" evidence="3">
    <location>
        <begin position="346"/>
        <end position="359"/>
    </location>
</feature>
<dbReference type="SUPFAM" id="SSF54928">
    <property type="entry name" value="RNA-binding domain, RBD"/>
    <property type="match status" value="2"/>
</dbReference>
<dbReference type="GO" id="GO:0003723">
    <property type="term" value="F:RNA binding"/>
    <property type="evidence" value="ECO:0007669"/>
    <property type="project" value="UniProtKB-UniRule"/>
</dbReference>
<name>A0A3N4LIM9_9PEZI</name>
<dbReference type="InParanoid" id="A0A3N4LIM9"/>
<evidence type="ECO:0000256" key="2">
    <source>
        <dbReference type="PROSITE-ProRule" id="PRU00176"/>
    </source>
</evidence>
<feature type="region of interest" description="Disordered" evidence="3">
    <location>
        <begin position="326"/>
        <end position="413"/>
    </location>
</feature>
<feature type="compositionally biased region" description="Gly residues" evidence="3">
    <location>
        <begin position="174"/>
        <end position="191"/>
    </location>
</feature>
<protein>
    <submittedName>
        <fullName evidence="5">RNA-binding domain-containing protein</fullName>
    </submittedName>
</protein>
<feature type="compositionally biased region" description="Basic and acidic residues" evidence="3">
    <location>
        <begin position="67"/>
        <end position="77"/>
    </location>
</feature>
<dbReference type="InterPro" id="IPR000504">
    <property type="entry name" value="RRM_dom"/>
</dbReference>
<keyword evidence="1 2" id="KW-0694">RNA-binding</keyword>
<dbReference type="Proteomes" id="UP000267821">
    <property type="component" value="Unassembled WGS sequence"/>
</dbReference>
<dbReference type="Gene3D" id="3.30.70.330">
    <property type="match status" value="2"/>
</dbReference>
<proteinExistence type="predicted"/>
<feature type="compositionally biased region" description="Basic and acidic residues" evidence="3">
    <location>
        <begin position="330"/>
        <end position="339"/>
    </location>
</feature>
<feature type="region of interest" description="Disordered" evidence="3">
    <location>
        <begin position="1"/>
        <end position="81"/>
    </location>
</feature>
<evidence type="ECO:0000259" key="4">
    <source>
        <dbReference type="PROSITE" id="PS50102"/>
    </source>
</evidence>
<feature type="domain" description="RRM" evidence="4">
    <location>
        <begin position="243"/>
        <end position="330"/>
    </location>
</feature>
<feature type="region of interest" description="Disordered" evidence="3">
    <location>
        <begin position="152"/>
        <end position="215"/>
    </location>
</feature>
<accession>A0A3N4LIM9</accession>
<dbReference type="EMBL" id="ML121549">
    <property type="protein sequence ID" value="RPB22764.1"/>
    <property type="molecule type" value="Genomic_DNA"/>
</dbReference>
<evidence type="ECO:0000256" key="1">
    <source>
        <dbReference type="ARBA" id="ARBA00022884"/>
    </source>
</evidence>
<dbReference type="Pfam" id="PF00076">
    <property type="entry name" value="RRM_1"/>
    <property type="match status" value="1"/>
</dbReference>
<dbReference type="InterPro" id="IPR035979">
    <property type="entry name" value="RBD_domain_sf"/>
</dbReference>
<dbReference type="InterPro" id="IPR012677">
    <property type="entry name" value="Nucleotide-bd_a/b_plait_sf"/>
</dbReference>
<dbReference type="CDD" id="cd00590">
    <property type="entry name" value="RRM_SF"/>
    <property type="match status" value="2"/>
</dbReference>
<keyword evidence="6" id="KW-1185">Reference proteome</keyword>
<sequence length="481" mass="54164">MMPYQAASRAPARSLTSENWRVKDGPSASPARPSHVAPQLPPSPTWRLKDDPQRYSPSTQRAQPHRKAPDHLNRPHDPSYPSSTRLYVGNLLYSVQPHTLTHFFSSAGYVNIDISMAIDPFTGRNPSFCFVNFESEEEAKRALAELNGREIGGRPVKIGKGVPERPKRRRDGDGNGGGGGGGGGSGDGGSAEGKQYRVRNWNGGTQGRDGVLWRDDEPTPIFDRWTRTSDAPSHWFGQASLGKRLYVGGLPRIDNFTALEAEITKLFSGFKVEAISRLISPDPKRKSTPGNHYFVFVDMESTEEADRAVERLLGTPTWWGGKLKVHRARPGSDSKRVLREQGSLGGEKEGEKEWERSWKGNEGIWNGERSSRGGEPDKKREEWDWRDEKGIQKREAENGLTRSREIKKATQEEDLIPEIKSEEGWRDWRGGKLEWEVGNGIIPDREIRKEDLEEGEVEEDFILDRAIEQKVVDEDLIIFDD</sequence>
<feature type="domain" description="RRM" evidence="4">
    <location>
        <begin position="84"/>
        <end position="163"/>
    </location>
</feature>
<reference evidence="5 6" key="1">
    <citation type="journal article" date="2018" name="Nat. Ecol. Evol.">
        <title>Pezizomycetes genomes reveal the molecular basis of ectomycorrhizal truffle lifestyle.</title>
        <authorList>
            <person name="Murat C."/>
            <person name="Payen T."/>
            <person name="Noel B."/>
            <person name="Kuo A."/>
            <person name="Morin E."/>
            <person name="Chen J."/>
            <person name="Kohler A."/>
            <person name="Krizsan K."/>
            <person name="Balestrini R."/>
            <person name="Da Silva C."/>
            <person name="Montanini B."/>
            <person name="Hainaut M."/>
            <person name="Levati E."/>
            <person name="Barry K.W."/>
            <person name="Belfiori B."/>
            <person name="Cichocki N."/>
            <person name="Clum A."/>
            <person name="Dockter R.B."/>
            <person name="Fauchery L."/>
            <person name="Guy J."/>
            <person name="Iotti M."/>
            <person name="Le Tacon F."/>
            <person name="Lindquist E.A."/>
            <person name="Lipzen A."/>
            <person name="Malagnac F."/>
            <person name="Mello A."/>
            <person name="Molinier V."/>
            <person name="Miyauchi S."/>
            <person name="Poulain J."/>
            <person name="Riccioni C."/>
            <person name="Rubini A."/>
            <person name="Sitrit Y."/>
            <person name="Splivallo R."/>
            <person name="Traeger S."/>
            <person name="Wang M."/>
            <person name="Zifcakova L."/>
            <person name="Wipf D."/>
            <person name="Zambonelli A."/>
            <person name="Paolocci F."/>
            <person name="Nowrousian M."/>
            <person name="Ottonello S."/>
            <person name="Baldrian P."/>
            <person name="Spatafora J.W."/>
            <person name="Henrissat B."/>
            <person name="Nagy L.G."/>
            <person name="Aury J.M."/>
            <person name="Wincker P."/>
            <person name="Grigoriev I.V."/>
            <person name="Bonfante P."/>
            <person name="Martin F.M."/>
        </authorList>
    </citation>
    <scope>NUCLEOTIDE SEQUENCE [LARGE SCALE GENOMIC DNA]</scope>
    <source>
        <strain evidence="5 6">ATCC MYA-4762</strain>
    </source>
</reference>
<feature type="compositionally biased region" description="Basic and acidic residues" evidence="3">
    <location>
        <begin position="162"/>
        <end position="173"/>
    </location>
</feature>
<evidence type="ECO:0000313" key="5">
    <source>
        <dbReference type="EMBL" id="RPB22764.1"/>
    </source>
</evidence>
<dbReference type="SMART" id="SM00360">
    <property type="entry name" value="RRM"/>
    <property type="match status" value="2"/>
</dbReference>
<gene>
    <name evidence="5" type="ORF">L211DRAFT_868973</name>
</gene>
<evidence type="ECO:0000313" key="6">
    <source>
        <dbReference type="Proteomes" id="UP000267821"/>
    </source>
</evidence>
<dbReference type="STRING" id="1051890.A0A3N4LIM9"/>
<evidence type="ECO:0000256" key="3">
    <source>
        <dbReference type="SAM" id="MobiDB-lite"/>
    </source>
</evidence>
<dbReference type="PANTHER" id="PTHR21245">
    <property type="entry name" value="HETEROGENEOUS NUCLEAR RIBONUCLEOPROTEIN"/>
    <property type="match status" value="1"/>
</dbReference>
<dbReference type="PROSITE" id="PS50102">
    <property type="entry name" value="RRM"/>
    <property type="match status" value="2"/>
</dbReference>
<organism evidence="5 6">
    <name type="scientific">Terfezia boudieri ATCC MYA-4762</name>
    <dbReference type="NCBI Taxonomy" id="1051890"/>
    <lineage>
        <taxon>Eukaryota</taxon>
        <taxon>Fungi</taxon>
        <taxon>Dikarya</taxon>
        <taxon>Ascomycota</taxon>
        <taxon>Pezizomycotina</taxon>
        <taxon>Pezizomycetes</taxon>
        <taxon>Pezizales</taxon>
        <taxon>Pezizaceae</taxon>
        <taxon>Terfezia</taxon>
    </lineage>
</organism>
<dbReference type="AlphaFoldDB" id="A0A3N4LIM9"/>
<feature type="compositionally biased region" description="Basic and acidic residues" evidence="3">
    <location>
        <begin position="369"/>
        <end position="413"/>
    </location>
</feature>